<proteinExistence type="predicted"/>
<evidence type="ECO:0000313" key="4">
    <source>
        <dbReference type="Proteomes" id="UP000288623"/>
    </source>
</evidence>
<accession>A0A433RUC8</accession>
<evidence type="ECO:0000256" key="2">
    <source>
        <dbReference type="SAM" id="Phobius"/>
    </source>
</evidence>
<name>A0A433RUC8_9BACL</name>
<evidence type="ECO:0000256" key="1">
    <source>
        <dbReference type="SAM" id="MobiDB-lite"/>
    </source>
</evidence>
<protein>
    <submittedName>
        <fullName evidence="3">ABC transporter permease</fullName>
    </submittedName>
</protein>
<feature type="compositionally biased region" description="Basic and acidic residues" evidence="1">
    <location>
        <begin position="110"/>
        <end position="119"/>
    </location>
</feature>
<dbReference type="RefSeq" id="WP_126991006.1">
    <property type="nucleotide sequence ID" value="NZ_JTFC01000031.1"/>
</dbReference>
<comment type="caution">
    <text evidence="3">The sequence shown here is derived from an EMBL/GenBank/DDBJ whole genome shotgun (WGS) entry which is preliminary data.</text>
</comment>
<feature type="transmembrane region" description="Helical" evidence="2">
    <location>
        <begin position="52"/>
        <end position="84"/>
    </location>
</feature>
<dbReference type="OrthoDB" id="2971941at2"/>
<keyword evidence="2" id="KW-0472">Membrane</keyword>
<gene>
    <name evidence="3" type="ORF">QI30_12700</name>
</gene>
<dbReference type="EMBL" id="JTFC01000031">
    <property type="protein sequence ID" value="RUS55760.1"/>
    <property type="molecule type" value="Genomic_DNA"/>
</dbReference>
<keyword evidence="4" id="KW-1185">Reference proteome</keyword>
<dbReference type="Proteomes" id="UP000288623">
    <property type="component" value="Unassembled WGS sequence"/>
</dbReference>
<sequence length="119" mass="12648">MKKFGLALLGIIAGITILGMLGPLGGLLFSAAIAYAGIHFYIKSDTTFSKVVWALVAIAGALSTIANFPGLLGLVAIALLVYVYKKGDWGSKKSAPKATKTNANDPFQNFEKEWNNLTK</sequence>
<dbReference type="AlphaFoldDB" id="A0A433RUC8"/>
<evidence type="ECO:0000313" key="3">
    <source>
        <dbReference type="EMBL" id="RUS55760.1"/>
    </source>
</evidence>
<reference evidence="3 4" key="1">
    <citation type="submission" date="2014-11" db="EMBL/GenBank/DDBJ databases">
        <title>Genome sequence and analysis of novel Kurthia sp.</title>
        <authorList>
            <person name="Lawson J.N."/>
            <person name="Gonzalez J.E."/>
            <person name="Rinauldi L."/>
            <person name="Xuan Z."/>
            <person name="Firman A."/>
            <person name="Shaddox L."/>
            <person name="Trudeau A."/>
            <person name="Shah S."/>
            <person name="Reiman D."/>
        </authorList>
    </citation>
    <scope>NUCLEOTIDE SEQUENCE [LARGE SCALE GENOMIC DNA]</scope>
    <source>
        <strain evidence="3 4">3B1D</strain>
    </source>
</reference>
<organism evidence="3 4">
    <name type="scientific">Candidatus Kurthia intestinigallinarum</name>
    <dbReference type="NCBI Taxonomy" id="1562256"/>
    <lineage>
        <taxon>Bacteria</taxon>
        <taxon>Bacillati</taxon>
        <taxon>Bacillota</taxon>
        <taxon>Bacilli</taxon>
        <taxon>Bacillales</taxon>
        <taxon>Caryophanaceae</taxon>
        <taxon>Kurthia</taxon>
    </lineage>
</organism>
<feature type="region of interest" description="Disordered" evidence="1">
    <location>
        <begin position="90"/>
        <end position="119"/>
    </location>
</feature>
<keyword evidence="2" id="KW-1133">Transmembrane helix</keyword>
<keyword evidence="2" id="KW-0812">Transmembrane</keyword>